<dbReference type="Pfam" id="PF00018">
    <property type="entry name" value="SH3_1"/>
    <property type="match status" value="1"/>
</dbReference>
<reference evidence="11" key="2">
    <citation type="submission" date="2025-08" db="UniProtKB">
        <authorList>
            <consortium name="Ensembl"/>
        </authorList>
    </citation>
    <scope>IDENTIFICATION</scope>
</reference>
<sequence>MFHLRPTLHTSLSPSSPGSPSLLPPPIHTSVDLSPCLSSCASKTLTGEEWVPHATPEIREGKGSPPCTSLCPPPGNTSVSLWSEVQPSVPRPLSPTRLQPVVAPEAQSDAIPDLEELLRIRSEIPRALKRRGSSDLPQPLKKASHYQPNQYKNLIDKLFTKKKHKQQGEQGSETSSSSDGEDCAMPPATLPWGGAPLAPPPSHSIHRQLSPRSGKRARLSPLVLLLDGALVGELETVQRAVLEVSDHWPYNAVCGGHYNVVDFLVRIGANVSAPDSHGWTPLHCAASCNDRPLCEFLVRSGAAVMAMTESDGAVASQKCDPYASGFDECEKFLRGIEEAMGVDNSGVLYALWSYPAQASDELSFKEGDMVTILQKPEGAYWWWASLCGREGLVPNNYFGVRSVRTFLPHIFLKGFCRCFYKCGLKLLKCIY</sequence>
<dbReference type="PROSITE" id="PS50002">
    <property type="entry name" value="SH3"/>
    <property type="match status" value="1"/>
</dbReference>
<evidence type="ECO:0000259" key="10">
    <source>
        <dbReference type="PROSITE" id="PS50002"/>
    </source>
</evidence>
<dbReference type="PRINTS" id="PR00452">
    <property type="entry name" value="SH3DOMAIN"/>
</dbReference>
<evidence type="ECO:0000256" key="3">
    <source>
        <dbReference type="ARBA" id="ARBA00022703"/>
    </source>
</evidence>
<feature type="domain" description="SH3" evidence="10">
    <location>
        <begin position="343"/>
        <end position="403"/>
    </location>
</feature>
<dbReference type="SUPFAM" id="SSF50044">
    <property type="entry name" value="SH3-domain"/>
    <property type="match status" value="1"/>
</dbReference>
<dbReference type="Gene3D" id="1.25.40.20">
    <property type="entry name" value="Ankyrin repeat-containing domain"/>
    <property type="match status" value="1"/>
</dbReference>
<dbReference type="PROSITE" id="PS50088">
    <property type="entry name" value="ANK_REPEAT"/>
    <property type="match status" value="1"/>
</dbReference>
<reference evidence="11" key="3">
    <citation type="submission" date="2025-09" db="UniProtKB">
        <authorList>
            <consortium name="Ensembl"/>
        </authorList>
    </citation>
    <scope>IDENTIFICATION</scope>
</reference>
<dbReference type="PANTHER" id="PTHR24131">
    <property type="entry name" value="APOPTOSIS-STIMULATING OF P53 PROTEIN"/>
    <property type="match status" value="1"/>
</dbReference>
<keyword evidence="5 7" id="KW-0040">ANK repeat</keyword>
<dbReference type="Ensembl" id="ENSGWIT00000047204.1">
    <property type="protein sequence ID" value="ENSGWIP00000043520.1"/>
    <property type="gene ID" value="ENSGWIG00000021751.1"/>
</dbReference>
<protein>
    <submittedName>
        <fullName evidence="11">Protein phosphatase 1, regulatory subunit 13 like</fullName>
    </submittedName>
</protein>
<evidence type="ECO:0000256" key="4">
    <source>
        <dbReference type="ARBA" id="ARBA00022737"/>
    </source>
</evidence>
<evidence type="ECO:0000256" key="1">
    <source>
        <dbReference type="ARBA" id="ARBA00004123"/>
    </source>
</evidence>
<dbReference type="SMART" id="SM00248">
    <property type="entry name" value="ANK"/>
    <property type="match status" value="2"/>
</dbReference>
<dbReference type="InterPro" id="IPR002110">
    <property type="entry name" value="Ankyrin_rpt"/>
</dbReference>
<accession>A0A8C5HFH7</accession>
<feature type="region of interest" description="Disordered" evidence="9">
    <location>
        <begin position="162"/>
        <end position="213"/>
    </location>
</feature>
<evidence type="ECO:0000256" key="8">
    <source>
        <dbReference type="PROSITE-ProRule" id="PRU00192"/>
    </source>
</evidence>
<keyword evidence="4" id="KW-0677">Repeat</keyword>
<proteinExistence type="predicted"/>
<feature type="repeat" description="ANK" evidence="7">
    <location>
        <begin position="277"/>
        <end position="309"/>
    </location>
</feature>
<name>A0A8C5HFH7_GOUWI</name>
<dbReference type="GO" id="GO:0002039">
    <property type="term" value="F:p53 binding"/>
    <property type="evidence" value="ECO:0007669"/>
    <property type="project" value="InterPro"/>
</dbReference>
<feature type="compositionally biased region" description="Low complexity" evidence="9">
    <location>
        <begin position="11"/>
        <end position="21"/>
    </location>
</feature>
<dbReference type="InterPro" id="IPR036770">
    <property type="entry name" value="Ankyrin_rpt-contain_sf"/>
</dbReference>
<dbReference type="InterPro" id="IPR001452">
    <property type="entry name" value="SH3_domain"/>
</dbReference>
<reference evidence="11" key="1">
    <citation type="submission" date="2020-06" db="EMBL/GenBank/DDBJ databases">
        <authorList>
            <consortium name="Wellcome Sanger Institute Data Sharing"/>
        </authorList>
    </citation>
    <scope>NUCLEOTIDE SEQUENCE [LARGE SCALE GENOMIC DNA]</scope>
</reference>
<dbReference type="SUPFAM" id="SSF48403">
    <property type="entry name" value="Ankyrin repeat"/>
    <property type="match status" value="1"/>
</dbReference>
<evidence type="ECO:0000313" key="12">
    <source>
        <dbReference type="Proteomes" id="UP000694680"/>
    </source>
</evidence>
<evidence type="ECO:0000256" key="2">
    <source>
        <dbReference type="ARBA" id="ARBA00022443"/>
    </source>
</evidence>
<dbReference type="GO" id="GO:0005634">
    <property type="term" value="C:nucleus"/>
    <property type="evidence" value="ECO:0007669"/>
    <property type="project" value="UniProtKB-SubCell"/>
</dbReference>
<evidence type="ECO:0000256" key="7">
    <source>
        <dbReference type="PROSITE-ProRule" id="PRU00023"/>
    </source>
</evidence>
<dbReference type="GO" id="GO:0042981">
    <property type="term" value="P:regulation of apoptotic process"/>
    <property type="evidence" value="ECO:0007669"/>
    <property type="project" value="InterPro"/>
</dbReference>
<dbReference type="PANTHER" id="PTHR24131:SF17">
    <property type="entry name" value="RELA-ASSOCIATED INHIBITOR ISOFORM X1"/>
    <property type="match status" value="1"/>
</dbReference>
<keyword evidence="2 8" id="KW-0728">SH3 domain</keyword>
<evidence type="ECO:0000256" key="6">
    <source>
        <dbReference type="ARBA" id="ARBA00023242"/>
    </source>
</evidence>
<organism evidence="11 12">
    <name type="scientific">Gouania willdenowi</name>
    <name type="common">Blunt-snouted clingfish</name>
    <name type="synonym">Lepadogaster willdenowi</name>
    <dbReference type="NCBI Taxonomy" id="441366"/>
    <lineage>
        <taxon>Eukaryota</taxon>
        <taxon>Metazoa</taxon>
        <taxon>Chordata</taxon>
        <taxon>Craniata</taxon>
        <taxon>Vertebrata</taxon>
        <taxon>Euteleostomi</taxon>
        <taxon>Actinopterygii</taxon>
        <taxon>Neopterygii</taxon>
        <taxon>Teleostei</taxon>
        <taxon>Neoteleostei</taxon>
        <taxon>Acanthomorphata</taxon>
        <taxon>Ovalentaria</taxon>
        <taxon>Blenniimorphae</taxon>
        <taxon>Blenniiformes</taxon>
        <taxon>Gobiesocoidei</taxon>
        <taxon>Gobiesocidae</taxon>
        <taxon>Gobiesocinae</taxon>
        <taxon>Gouania</taxon>
    </lineage>
</organism>
<feature type="compositionally biased region" description="Low complexity" evidence="9">
    <location>
        <begin position="186"/>
        <end position="196"/>
    </location>
</feature>
<keyword evidence="3" id="KW-0053">Apoptosis</keyword>
<feature type="compositionally biased region" description="Low complexity" evidence="9">
    <location>
        <begin position="168"/>
        <end position="178"/>
    </location>
</feature>
<dbReference type="InterPro" id="IPR036028">
    <property type="entry name" value="SH3-like_dom_sf"/>
</dbReference>
<keyword evidence="12" id="KW-1185">Reference proteome</keyword>
<dbReference type="AlphaFoldDB" id="A0A8C5HFH7"/>
<dbReference type="Pfam" id="PF12796">
    <property type="entry name" value="Ank_2"/>
    <property type="match status" value="1"/>
</dbReference>
<dbReference type="SMART" id="SM00326">
    <property type="entry name" value="SH3"/>
    <property type="match status" value="1"/>
</dbReference>
<evidence type="ECO:0000256" key="9">
    <source>
        <dbReference type="SAM" id="MobiDB-lite"/>
    </source>
</evidence>
<evidence type="ECO:0000313" key="11">
    <source>
        <dbReference type="Ensembl" id="ENSGWIP00000043520.1"/>
    </source>
</evidence>
<dbReference type="InterPro" id="IPR047163">
    <property type="entry name" value="ASPP1/2"/>
</dbReference>
<keyword evidence="6" id="KW-0539">Nucleus</keyword>
<dbReference type="GO" id="GO:0006915">
    <property type="term" value="P:apoptotic process"/>
    <property type="evidence" value="ECO:0007669"/>
    <property type="project" value="UniProtKB-KW"/>
</dbReference>
<dbReference type="PROSITE" id="PS50297">
    <property type="entry name" value="ANK_REP_REGION"/>
    <property type="match status" value="1"/>
</dbReference>
<dbReference type="Proteomes" id="UP000694680">
    <property type="component" value="Chromosome 13"/>
</dbReference>
<comment type="subcellular location">
    <subcellularLocation>
        <location evidence="1">Nucleus</location>
    </subcellularLocation>
</comment>
<feature type="region of interest" description="Disordered" evidence="9">
    <location>
        <begin position="1"/>
        <end position="26"/>
    </location>
</feature>
<evidence type="ECO:0000256" key="5">
    <source>
        <dbReference type="ARBA" id="ARBA00023043"/>
    </source>
</evidence>